<organism evidence="2 3">
    <name type="scientific">Tanacetum coccineum</name>
    <dbReference type="NCBI Taxonomy" id="301880"/>
    <lineage>
        <taxon>Eukaryota</taxon>
        <taxon>Viridiplantae</taxon>
        <taxon>Streptophyta</taxon>
        <taxon>Embryophyta</taxon>
        <taxon>Tracheophyta</taxon>
        <taxon>Spermatophyta</taxon>
        <taxon>Magnoliopsida</taxon>
        <taxon>eudicotyledons</taxon>
        <taxon>Gunneridae</taxon>
        <taxon>Pentapetalae</taxon>
        <taxon>asterids</taxon>
        <taxon>campanulids</taxon>
        <taxon>Asterales</taxon>
        <taxon>Asteraceae</taxon>
        <taxon>Asteroideae</taxon>
        <taxon>Anthemideae</taxon>
        <taxon>Anthemidinae</taxon>
        <taxon>Tanacetum</taxon>
    </lineage>
</organism>
<evidence type="ECO:0000313" key="3">
    <source>
        <dbReference type="Proteomes" id="UP001151760"/>
    </source>
</evidence>
<dbReference type="PANTHER" id="PTHR47266">
    <property type="entry name" value="ENDONUCLEASE-RELATED"/>
    <property type="match status" value="1"/>
</dbReference>
<keyword evidence="3" id="KW-1185">Reference proteome</keyword>
<reference evidence="2" key="1">
    <citation type="journal article" date="2022" name="Int. J. Mol. Sci.">
        <title>Draft Genome of Tanacetum Coccineum: Genomic Comparison of Closely Related Tanacetum-Family Plants.</title>
        <authorList>
            <person name="Yamashiro T."/>
            <person name="Shiraishi A."/>
            <person name="Nakayama K."/>
            <person name="Satake H."/>
        </authorList>
    </citation>
    <scope>NUCLEOTIDE SEQUENCE</scope>
</reference>
<dbReference type="Proteomes" id="UP001151760">
    <property type="component" value="Unassembled WGS sequence"/>
</dbReference>
<sequence length="271" mass="31546">MTTRGAKMTSEATSILEKHKEAEDLAADHLSRFENPHIEVLNEREIADKFSDEHLMVLKSKPTNNEPCETLKILAHYHSRPTSGHHSANVTAKKVYESEFYWPSIFKDANEYVCEVFDVWGLDFMGPFLQSRGNKYILVVVDYVSKWVEAQALPMNDTRVVVKFLRSLFARAIKRILERSVGYNPKDWSEKLNDALWAFRTAYKTPIGCTPFRLVYEKACHLHVEIEHKAHWALKQCNMHLTLASKIRLMQLNELAELRDNAYENTRIYKE</sequence>
<feature type="domain" description="Integrase zinc-binding" evidence="1">
    <location>
        <begin position="69"/>
        <end position="114"/>
    </location>
</feature>
<dbReference type="InterPro" id="IPR052160">
    <property type="entry name" value="Gypsy_RT_Integrase-like"/>
</dbReference>
<name>A0ABQ5CR36_9ASTR</name>
<dbReference type="SUPFAM" id="SSF53098">
    <property type="entry name" value="Ribonuclease H-like"/>
    <property type="match status" value="1"/>
</dbReference>
<dbReference type="Gene3D" id="1.10.340.70">
    <property type="match status" value="1"/>
</dbReference>
<dbReference type="InterPro" id="IPR012337">
    <property type="entry name" value="RNaseH-like_sf"/>
</dbReference>
<gene>
    <name evidence="2" type="ORF">Tco_0909112</name>
</gene>
<protein>
    <submittedName>
        <fullName evidence="2">Reverse transcriptase domain-containing protein</fullName>
    </submittedName>
</protein>
<accession>A0ABQ5CR36</accession>
<keyword evidence="2" id="KW-0695">RNA-directed DNA polymerase</keyword>
<evidence type="ECO:0000259" key="1">
    <source>
        <dbReference type="Pfam" id="PF17921"/>
    </source>
</evidence>
<dbReference type="InterPro" id="IPR041588">
    <property type="entry name" value="Integrase_H2C2"/>
</dbReference>
<evidence type="ECO:0000313" key="2">
    <source>
        <dbReference type="EMBL" id="GJT28837.1"/>
    </source>
</evidence>
<dbReference type="Pfam" id="PF17921">
    <property type="entry name" value="Integrase_H2C2"/>
    <property type="match status" value="1"/>
</dbReference>
<proteinExistence type="predicted"/>
<keyword evidence="2" id="KW-0808">Transferase</keyword>
<dbReference type="EMBL" id="BQNB010014493">
    <property type="protein sequence ID" value="GJT28837.1"/>
    <property type="molecule type" value="Genomic_DNA"/>
</dbReference>
<comment type="caution">
    <text evidence="2">The sequence shown here is derived from an EMBL/GenBank/DDBJ whole genome shotgun (WGS) entry which is preliminary data.</text>
</comment>
<dbReference type="InterPro" id="IPR036397">
    <property type="entry name" value="RNaseH_sf"/>
</dbReference>
<reference evidence="2" key="2">
    <citation type="submission" date="2022-01" db="EMBL/GenBank/DDBJ databases">
        <authorList>
            <person name="Yamashiro T."/>
            <person name="Shiraishi A."/>
            <person name="Satake H."/>
            <person name="Nakayama K."/>
        </authorList>
    </citation>
    <scope>NUCLEOTIDE SEQUENCE</scope>
</reference>
<keyword evidence="2" id="KW-0548">Nucleotidyltransferase</keyword>
<dbReference type="GO" id="GO:0003964">
    <property type="term" value="F:RNA-directed DNA polymerase activity"/>
    <property type="evidence" value="ECO:0007669"/>
    <property type="project" value="UniProtKB-KW"/>
</dbReference>
<dbReference type="Gene3D" id="3.30.420.10">
    <property type="entry name" value="Ribonuclease H-like superfamily/Ribonuclease H"/>
    <property type="match status" value="2"/>
</dbReference>